<dbReference type="RefSeq" id="XP_058974259.1">
    <property type="nucleotide sequence ID" value="XM_059118276.1"/>
</dbReference>
<dbReference type="GeneID" id="105262328"/>
<dbReference type="PROSITE" id="PS51034">
    <property type="entry name" value="ZP_2"/>
    <property type="match status" value="1"/>
</dbReference>
<dbReference type="Pfam" id="PF25057">
    <property type="entry name" value="CUT_N"/>
    <property type="match status" value="1"/>
</dbReference>
<evidence type="ECO:0000256" key="2">
    <source>
        <dbReference type="SAM" id="SignalP"/>
    </source>
</evidence>
<proteinExistence type="predicted"/>
<evidence type="ECO:0000313" key="4">
    <source>
        <dbReference type="Proteomes" id="UP001652621"/>
    </source>
</evidence>
<keyword evidence="2" id="KW-0732">Signal</keyword>
<evidence type="ECO:0000256" key="1">
    <source>
        <dbReference type="SAM" id="MobiDB-lite"/>
    </source>
</evidence>
<dbReference type="PANTHER" id="PTHR46560:SF7">
    <property type="entry name" value="RE59626P"/>
    <property type="match status" value="1"/>
</dbReference>
<sequence length="277" mass="31137">MFVNNKNVLLTVYVLSVFFAVCLAKKDHQRHQQNQQQKQQKQQQQQQELWEQDLSDTFKIEGSDQGIQKVNLKCGSDSMHVVLETEKPFTGVMYTRGSFYKQAAPCFVKSTSSSGDKSLEMSFALDQCQTVKDGELYSNIVVIQNDPELITPGDSAFSLECDFRQPRNLDVEASMQTRDRIAYGSKITLTSPDPSSTKDSGKSLHSTTTTTVSNNTNTVSYIPKEKLKQAKKSKSKPKTQARTPTNSMTKDGDNEDKTTIHLGTVEDVTHIYTREEL</sequence>
<feature type="chain" id="PRO_5047199167" evidence="2">
    <location>
        <begin position="25"/>
        <end position="277"/>
    </location>
</feature>
<feature type="domain" description="ZP" evidence="3">
    <location>
        <begin position="73"/>
        <end position="277"/>
    </location>
</feature>
<feature type="compositionally biased region" description="Low complexity" evidence="1">
    <location>
        <begin position="206"/>
        <end position="220"/>
    </location>
</feature>
<dbReference type="InterPro" id="IPR001507">
    <property type="entry name" value="ZP_dom"/>
</dbReference>
<name>A0ABM3UL55_MUSDO</name>
<feature type="region of interest" description="Disordered" evidence="1">
    <location>
        <begin position="187"/>
        <end position="262"/>
    </location>
</feature>
<feature type="compositionally biased region" description="Polar residues" evidence="1">
    <location>
        <begin position="187"/>
        <end position="198"/>
    </location>
</feature>
<gene>
    <name evidence="5" type="primary">LOC105262328</name>
</gene>
<keyword evidence="4" id="KW-1185">Reference proteome</keyword>
<dbReference type="PANTHER" id="PTHR46560">
    <property type="entry name" value="CYPHER, ISOFORM B"/>
    <property type="match status" value="1"/>
</dbReference>
<feature type="compositionally biased region" description="Basic and acidic residues" evidence="1">
    <location>
        <begin position="250"/>
        <end position="259"/>
    </location>
</feature>
<feature type="signal peptide" evidence="2">
    <location>
        <begin position="1"/>
        <end position="24"/>
    </location>
</feature>
<protein>
    <submittedName>
        <fullName evidence="5">Uncharacterized protein LOC105262328</fullName>
    </submittedName>
</protein>
<dbReference type="Proteomes" id="UP001652621">
    <property type="component" value="Unplaced"/>
</dbReference>
<dbReference type="InterPro" id="IPR056953">
    <property type="entry name" value="CUT_N"/>
</dbReference>
<evidence type="ECO:0000313" key="5">
    <source>
        <dbReference type="RefSeq" id="XP_058974259.1"/>
    </source>
</evidence>
<accession>A0ABM3UL55</accession>
<reference evidence="5" key="1">
    <citation type="submission" date="2025-08" db="UniProtKB">
        <authorList>
            <consortium name="RefSeq"/>
        </authorList>
    </citation>
    <scope>IDENTIFICATION</scope>
    <source>
        <strain evidence="5">Aabys</strain>
        <tissue evidence="5">Whole body</tissue>
    </source>
</reference>
<evidence type="ECO:0000259" key="3">
    <source>
        <dbReference type="PROSITE" id="PS51034"/>
    </source>
</evidence>
<organism evidence="4 5">
    <name type="scientific">Musca domestica</name>
    <name type="common">House fly</name>
    <dbReference type="NCBI Taxonomy" id="7370"/>
    <lineage>
        <taxon>Eukaryota</taxon>
        <taxon>Metazoa</taxon>
        <taxon>Ecdysozoa</taxon>
        <taxon>Arthropoda</taxon>
        <taxon>Hexapoda</taxon>
        <taxon>Insecta</taxon>
        <taxon>Pterygota</taxon>
        <taxon>Neoptera</taxon>
        <taxon>Endopterygota</taxon>
        <taxon>Diptera</taxon>
        <taxon>Brachycera</taxon>
        <taxon>Muscomorpha</taxon>
        <taxon>Muscoidea</taxon>
        <taxon>Muscidae</taxon>
        <taxon>Musca</taxon>
    </lineage>
</organism>
<feature type="compositionally biased region" description="Basic residues" evidence="1">
    <location>
        <begin position="229"/>
        <end position="239"/>
    </location>
</feature>